<dbReference type="EMBL" id="AP019416">
    <property type="protein sequence ID" value="BBI51141.1"/>
    <property type="molecule type" value="Genomic_DNA"/>
</dbReference>
<reference evidence="2" key="1">
    <citation type="journal article" date="2019" name="Microbiol. Resour. Announc.">
        <title>Complete Genome Sequence of Halomonas olivaria, a Moderately Halophilic Bacterium Isolated from Olive Processing Effluents, Obtained by Nanopore Sequencing.</title>
        <authorList>
            <person name="Nagata S."/>
            <person name="Ii K.M."/>
            <person name="Tsukimi T."/>
            <person name="Miura M.C."/>
            <person name="Galipon J."/>
            <person name="Arakawa K."/>
        </authorList>
    </citation>
    <scope>NUCLEOTIDE SEQUENCE [LARGE SCALE GENOMIC DNA]</scope>
    <source>
        <strain evidence="2">TYRC17</strain>
    </source>
</reference>
<evidence type="ECO:0000313" key="2">
    <source>
        <dbReference type="Proteomes" id="UP000289555"/>
    </source>
</evidence>
<proteinExistence type="predicted"/>
<dbReference type="Proteomes" id="UP000289555">
    <property type="component" value="Chromosome"/>
</dbReference>
<keyword evidence="2" id="KW-1185">Reference proteome</keyword>
<organism evidence="1 2">
    <name type="scientific">Vreelandella olivaria</name>
    <dbReference type="NCBI Taxonomy" id="390919"/>
    <lineage>
        <taxon>Bacteria</taxon>
        <taxon>Pseudomonadati</taxon>
        <taxon>Pseudomonadota</taxon>
        <taxon>Gammaproteobacteria</taxon>
        <taxon>Oceanospirillales</taxon>
        <taxon>Halomonadaceae</taxon>
        <taxon>Vreelandella</taxon>
    </lineage>
</organism>
<name>A0ABN5WW21_9GAMM</name>
<sequence>MDKAAYHKRWDQLEQMQREYSNLPESGVENIVALHKMLINTFREFVIACYCDHWRDAYRGAALPLDSDRDVLIVRAIKAHHWTPGIASSLSNYDLSLSLTDELATFKMTEMAVHVSYMNLQALPKGEYQSLIQPHE</sequence>
<accession>A0ABN5WW21</accession>
<protein>
    <submittedName>
        <fullName evidence="1">Uncharacterized protein</fullName>
    </submittedName>
</protein>
<gene>
    <name evidence="1" type="ORF">HORIV_35620</name>
</gene>
<evidence type="ECO:0000313" key="1">
    <source>
        <dbReference type="EMBL" id="BBI51141.1"/>
    </source>
</evidence>